<feature type="compositionally biased region" description="Pro residues" evidence="2">
    <location>
        <begin position="13"/>
        <end position="26"/>
    </location>
</feature>
<accession>D8Q1A0</accession>
<feature type="compositionally biased region" description="Pro residues" evidence="2">
    <location>
        <begin position="35"/>
        <end position="44"/>
    </location>
</feature>
<dbReference type="Proteomes" id="UP000007431">
    <property type="component" value="Unassembled WGS sequence"/>
</dbReference>
<keyword evidence="4" id="KW-1185">Reference proteome</keyword>
<dbReference type="OMA" id="FVAWDDT"/>
<dbReference type="RefSeq" id="XP_003032805.1">
    <property type="nucleotide sequence ID" value="XM_003032759.1"/>
</dbReference>
<dbReference type="GO" id="GO:0061640">
    <property type="term" value="P:cytoskeleton-dependent cytokinesis"/>
    <property type="evidence" value="ECO:0007669"/>
    <property type="project" value="InterPro"/>
</dbReference>
<evidence type="ECO:0000313" key="4">
    <source>
        <dbReference type="Proteomes" id="UP000007431"/>
    </source>
</evidence>
<dbReference type="AlphaFoldDB" id="D8Q1A0"/>
<feature type="compositionally biased region" description="Low complexity" evidence="2">
    <location>
        <begin position="1"/>
        <end position="12"/>
    </location>
</feature>
<dbReference type="EMBL" id="GL377305">
    <property type="protein sequence ID" value="EFI97902.1"/>
    <property type="molecule type" value="Genomic_DNA"/>
</dbReference>
<evidence type="ECO:0000256" key="1">
    <source>
        <dbReference type="SAM" id="Coils"/>
    </source>
</evidence>
<dbReference type="VEuPathDB" id="FungiDB:SCHCODRAFT_02665690"/>
<protein>
    <submittedName>
        <fullName evidence="3">Uncharacterized protein</fullName>
    </submittedName>
</protein>
<proteinExistence type="predicted"/>
<evidence type="ECO:0000313" key="3">
    <source>
        <dbReference type="EMBL" id="EFI97902.1"/>
    </source>
</evidence>
<dbReference type="OrthoDB" id="16729at2759"/>
<feature type="region of interest" description="Disordered" evidence="2">
    <location>
        <begin position="1"/>
        <end position="47"/>
    </location>
</feature>
<dbReference type="InParanoid" id="D8Q1A0"/>
<dbReference type="KEGG" id="scm:SCHCO_02665690"/>
<dbReference type="GO" id="GO:0005869">
    <property type="term" value="C:dynactin complex"/>
    <property type="evidence" value="ECO:0007669"/>
    <property type="project" value="InterPro"/>
</dbReference>
<dbReference type="PANTHER" id="PTHR28360">
    <property type="entry name" value="DYNACTIN SUBUNIT 3"/>
    <property type="match status" value="1"/>
</dbReference>
<reference evidence="3 4" key="1">
    <citation type="journal article" date="2010" name="Nat. Biotechnol.">
        <title>Genome sequence of the model mushroom Schizophyllum commune.</title>
        <authorList>
            <person name="Ohm R.A."/>
            <person name="de Jong J.F."/>
            <person name="Lugones L.G."/>
            <person name="Aerts A."/>
            <person name="Kothe E."/>
            <person name="Stajich J.E."/>
            <person name="de Vries R.P."/>
            <person name="Record E."/>
            <person name="Levasseur A."/>
            <person name="Baker S.E."/>
            <person name="Bartholomew K.A."/>
            <person name="Coutinho P.M."/>
            <person name="Erdmann S."/>
            <person name="Fowler T.J."/>
            <person name="Gathman A.C."/>
            <person name="Lombard V."/>
            <person name="Henrissat B."/>
            <person name="Knabe N."/>
            <person name="Kuees U."/>
            <person name="Lilly W.W."/>
            <person name="Lindquist E."/>
            <person name="Lucas S."/>
            <person name="Magnuson J.K."/>
            <person name="Piumi F."/>
            <person name="Raudaskoski M."/>
            <person name="Salamov A."/>
            <person name="Schmutz J."/>
            <person name="Schwarze F.W.M.R."/>
            <person name="vanKuyk P.A."/>
            <person name="Horton J.S."/>
            <person name="Grigoriev I.V."/>
            <person name="Woesten H.A.B."/>
        </authorList>
    </citation>
    <scope>NUCLEOTIDE SEQUENCE [LARGE SCALE GENOMIC DNA]</scope>
    <source>
        <strain evidence="4">H4-8 / FGSC 9210</strain>
    </source>
</reference>
<name>D8Q1A0_SCHCM</name>
<dbReference type="PANTHER" id="PTHR28360:SF1">
    <property type="entry name" value="DYNACTIN SUBUNIT 3"/>
    <property type="match status" value="1"/>
</dbReference>
<organism evidence="4">
    <name type="scientific">Schizophyllum commune (strain H4-8 / FGSC 9210)</name>
    <name type="common">Split gill fungus</name>
    <dbReference type="NCBI Taxonomy" id="578458"/>
    <lineage>
        <taxon>Eukaryota</taxon>
        <taxon>Fungi</taxon>
        <taxon>Dikarya</taxon>
        <taxon>Basidiomycota</taxon>
        <taxon>Agaricomycotina</taxon>
        <taxon>Agaricomycetes</taxon>
        <taxon>Agaricomycetidae</taxon>
        <taxon>Agaricales</taxon>
        <taxon>Schizophyllaceae</taxon>
        <taxon>Schizophyllum</taxon>
    </lineage>
</organism>
<dbReference type="eggNOG" id="ENOG502SBU2">
    <property type="taxonomic scope" value="Eukaryota"/>
</dbReference>
<sequence>MASTFSAGLSSPASPPPPGHTPPPTSPLRATYQPQPQPPQPPPPEKAHAAVIDPVLSLELRLRWLEAILLGVKQNPRRNDLKHNETLVRAADDIQRRLNTIVEGNEGLKKFVQNYDQHAHLLTPAFALSGVLSDQPPAYESMSGAELEALLAEMEPDVRAADRDMREIEMLEGKGVTGAGKLADYEALKPRLQALLKAHEEDAARASSLERRVANLMERHATNVDALSELFVIWDDALSNAEHKTSLFEREHAERRRLGLE</sequence>
<dbReference type="STRING" id="578458.D8Q1A0"/>
<evidence type="ECO:0000256" key="2">
    <source>
        <dbReference type="SAM" id="MobiDB-lite"/>
    </source>
</evidence>
<keyword evidence="1" id="KW-0175">Coiled coil</keyword>
<dbReference type="HOGENOM" id="CLU_052861_1_0_1"/>
<dbReference type="InterPro" id="IPR009991">
    <property type="entry name" value="DCTN3"/>
</dbReference>
<feature type="coiled-coil region" evidence="1">
    <location>
        <begin position="182"/>
        <end position="219"/>
    </location>
</feature>
<dbReference type="Pfam" id="PF07426">
    <property type="entry name" value="Dynactin_p22"/>
    <property type="match status" value="1"/>
</dbReference>
<gene>
    <name evidence="3" type="ORF">SCHCODRAFT_54550</name>
</gene>
<dbReference type="GeneID" id="9595829"/>